<protein>
    <submittedName>
        <fullName evidence="1">RNA-binding domain superfamily</fullName>
    </submittedName>
</protein>
<dbReference type="Pfam" id="PF14605">
    <property type="entry name" value="Nup35_RRM_2"/>
    <property type="match status" value="1"/>
</dbReference>
<gene>
    <name evidence="1" type="ORF">ISN44_As11g002390</name>
</gene>
<keyword evidence="2" id="KW-1185">Reference proteome</keyword>
<comment type="caution">
    <text evidence="1">The sequence shown here is derived from an EMBL/GenBank/DDBJ whole genome shotgun (WGS) entry which is preliminary data.</text>
</comment>
<reference evidence="1 2" key="1">
    <citation type="submission" date="2020-12" db="EMBL/GenBank/DDBJ databases">
        <title>Concerted genomic and epigenomic changes stabilize Arabidopsis allopolyploids.</title>
        <authorList>
            <person name="Chen Z."/>
        </authorList>
    </citation>
    <scope>NUCLEOTIDE SEQUENCE [LARGE SCALE GENOMIC DNA]</scope>
    <source>
        <strain evidence="1">As9502</strain>
        <tissue evidence="1">Leaf</tissue>
    </source>
</reference>
<dbReference type="AlphaFoldDB" id="A0A8T1Z4Q4"/>
<sequence>MDESAIKGLKLLELNDNGADSQTPCSTSTTISVEGYDTTLKEYPLKLVLEKHFASCGKITNIYVPKDFERKILKSVAFMRIEGEDVEEKALQLSGTDVGGWTAIVKPAPLQKVFIDDPCCPDLLLPRQTKHTQKKTL</sequence>
<name>A0A8T1Z4Q4_ARASU</name>
<proteinExistence type="predicted"/>
<evidence type="ECO:0000313" key="2">
    <source>
        <dbReference type="Proteomes" id="UP000694251"/>
    </source>
</evidence>
<dbReference type="Proteomes" id="UP000694251">
    <property type="component" value="Chromosome 11"/>
</dbReference>
<dbReference type="FunFam" id="3.30.70.330:FF:001474">
    <property type="match status" value="1"/>
</dbReference>
<dbReference type="EMBL" id="JAEFBJ010000011">
    <property type="protein sequence ID" value="KAG7553942.1"/>
    <property type="molecule type" value="Genomic_DNA"/>
</dbReference>
<dbReference type="OrthoDB" id="1107269at2759"/>
<organism evidence="1 2">
    <name type="scientific">Arabidopsis suecica</name>
    <name type="common">Swedish thale-cress</name>
    <name type="synonym">Cardaminopsis suecica</name>
    <dbReference type="NCBI Taxonomy" id="45249"/>
    <lineage>
        <taxon>Eukaryota</taxon>
        <taxon>Viridiplantae</taxon>
        <taxon>Streptophyta</taxon>
        <taxon>Embryophyta</taxon>
        <taxon>Tracheophyta</taxon>
        <taxon>Spermatophyta</taxon>
        <taxon>Magnoliopsida</taxon>
        <taxon>eudicotyledons</taxon>
        <taxon>Gunneridae</taxon>
        <taxon>Pentapetalae</taxon>
        <taxon>rosids</taxon>
        <taxon>malvids</taxon>
        <taxon>Brassicales</taxon>
        <taxon>Brassicaceae</taxon>
        <taxon>Camelineae</taxon>
        <taxon>Arabidopsis</taxon>
    </lineage>
</organism>
<accession>A0A8T1Z4Q4</accession>
<evidence type="ECO:0000313" key="1">
    <source>
        <dbReference type="EMBL" id="KAG7553942.1"/>
    </source>
</evidence>